<dbReference type="OrthoDB" id="10357at2157"/>
<dbReference type="KEGG" id="hxa:Halxa_2806"/>
<dbReference type="RefSeq" id="WP_013880312.1">
    <property type="nucleotide sequence ID" value="NC_015666.1"/>
</dbReference>
<dbReference type="HOGENOM" id="CLU_112936_1_1_2"/>
<accession>F8D9N4</accession>
<dbReference type="Proteomes" id="UP000006794">
    <property type="component" value="Chromosome"/>
</dbReference>
<sequence>MPTYERRTRVRAPLEDVWSFHSQVSGLETLTPDWMRLRVESVVGPDGDPDPDVLEVGSEVTLSVRPCGAGPRQRWTSVITERERGDGAAYFRDEMVDGPFDEWTHTHAFYADGEATIVRDHVEYALPLGPLDSSGPLAAAATPFSSLGFEAMFRDRHRRTRELLE</sequence>
<dbReference type="CDD" id="cd07820">
    <property type="entry name" value="SRPBCC_3"/>
    <property type="match status" value="1"/>
</dbReference>
<proteinExistence type="predicted"/>
<dbReference type="SUPFAM" id="SSF55961">
    <property type="entry name" value="Bet v1-like"/>
    <property type="match status" value="1"/>
</dbReference>
<dbReference type="EMBL" id="CP002839">
    <property type="protein sequence ID" value="AEH37422.1"/>
    <property type="molecule type" value="Genomic_DNA"/>
</dbReference>
<reference evidence="2 3" key="1">
    <citation type="journal article" date="2012" name="Stand. Genomic Sci.">
        <title>Complete genome sequence of Halopiger xanaduensis type strain (SH-6(T)).</title>
        <authorList>
            <person name="Anderson I."/>
            <person name="Tindall B.J."/>
            <person name="Rohde M."/>
            <person name="Lucas S."/>
            <person name="Han J."/>
            <person name="Lapidus A."/>
            <person name="Cheng J.F."/>
            <person name="Goodwin L."/>
            <person name="Pitluck S."/>
            <person name="Peters L."/>
            <person name="Pati A."/>
            <person name="Mikhailova N."/>
            <person name="Pagani I."/>
            <person name="Teshima H."/>
            <person name="Han C."/>
            <person name="Tapia R."/>
            <person name="Land M."/>
            <person name="Woyke T."/>
            <person name="Klenk H.P."/>
            <person name="Kyrpides N."/>
            <person name="Ivanova N."/>
        </authorList>
    </citation>
    <scope>NUCLEOTIDE SEQUENCE [LARGE SCALE GENOMIC DNA]</scope>
    <source>
        <strain evidence="3">DSM 18323 / JCM 14033 / SH-6</strain>
    </source>
</reference>
<name>F8D9N4_HALXS</name>
<evidence type="ECO:0000313" key="3">
    <source>
        <dbReference type="Proteomes" id="UP000006794"/>
    </source>
</evidence>
<keyword evidence="3" id="KW-1185">Reference proteome</keyword>
<protein>
    <submittedName>
        <fullName evidence="2">Cyclase/dehydrase</fullName>
    </submittedName>
</protein>
<dbReference type="InterPro" id="IPR023393">
    <property type="entry name" value="START-like_dom_sf"/>
</dbReference>
<evidence type="ECO:0000313" key="2">
    <source>
        <dbReference type="EMBL" id="AEH37422.1"/>
    </source>
</evidence>
<dbReference type="eggNOG" id="arCOG04604">
    <property type="taxonomic scope" value="Archaea"/>
</dbReference>
<dbReference type="Gene3D" id="3.30.530.20">
    <property type="match status" value="1"/>
</dbReference>
<evidence type="ECO:0000259" key="1">
    <source>
        <dbReference type="Pfam" id="PF03364"/>
    </source>
</evidence>
<dbReference type="GeneID" id="10797759"/>
<dbReference type="Pfam" id="PF03364">
    <property type="entry name" value="Polyketide_cyc"/>
    <property type="match status" value="1"/>
</dbReference>
<dbReference type="AlphaFoldDB" id="F8D9N4"/>
<feature type="domain" description="Coenzyme Q-binding protein COQ10 START" evidence="1">
    <location>
        <begin position="10"/>
        <end position="127"/>
    </location>
</feature>
<gene>
    <name evidence="2" type="ordered locus">Halxa_2806</name>
</gene>
<dbReference type="STRING" id="797210.Halxa_2806"/>
<dbReference type="InterPro" id="IPR005031">
    <property type="entry name" value="COQ10_START"/>
</dbReference>
<organism evidence="2 3">
    <name type="scientific">Halopiger xanaduensis (strain DSM 18323 / JCM 14033 / SH-6)</name>
    <dbReference type="NCBI Taxonomy" id="797210"/>
    <lineage>
        <taxon>Archaea</taxon>
        <taxon>Methanobacteriati</taxon>
        <taxon>Methanobacteriota</taxon>
        <taxon>Stenosarchaea group</taxon>
        <taxon>Halobacteria</taxon>
        <taxon>Halobacteriales</taxon>
        <taxon>Natrialbaceae</taxon>
        <taxon>Halopiger</taxon>
    </lineage>
</organism>